<evidence type="ECO:0000256" key="8">
    <source>
        <dbReference type="ARBA" id="ARBA00022741"/>
    </source>
</evidence>
<evidence type="ECO:0000256" key="1">
    <source>
        <dbReference type="ARBA" id="ARBA00002324"/>
    </source>
</evidence>
<comment type="pathway">
    <text evidence="2">Cofactor biosynthesis; NAD(+) biosynthesis; deamido-NAD(+) from nicotinate D-ribonucleotide: step 1/1.</text>
</comment>
<dbReference type="NCBIfam" id="NF006479">
    <property type="entry name" value="PRK08887.1"/>
    <property type="match status" value="1"/>
</dbReference>
<evidence type="ECO:0000256" key="14">
    <source>
        <dbReference type="ARBA" id="ARBA00048721"/>
    </source>
</evidence>
<proteinExistence type="inferred from homology"/>
<dbReference type="AlphaFoldDB" id="A0A9X3CUV8"/>
<accession>A0A9X3CUV8</accession>
<dbReference type="EMBL" id="JAKRRY010000050">
    <property type="protein sequence ID" value="MCW8348900.1"/>
    <property type="molecule type" value="Genomic_DNA"/>
</dbReference>
<evidence type="ECO:0000256" key="7">
    <source>
        <dbReference type="ARBA" id="ARBA00022695"/>
    </source>
</evidence>
<dbReference type="InterPro" id="IPR004821">
    <property type="entry name" value="Cyt_trans-like"/>
</dbReference>
<dbReference type="CDD" id="cd02165">
    <property type="entry name" value="NMNAT"/>
    <property type="match status" value="1"/>
</dbReference>
<evidence type="ECO:0000313" key="17">
    <source>
        <dbReference type="Proteomes" id="UP001155587"/>
    </source>
</evidence>
<gene>
    <name evidence="16" type="ORF">MD535_23180</name>
</gene>
<dbReference type="EC" id="2.7.7.18" evidence="4"/>
<evidence type="ECO:0000256" key="2">
    <source>
        <dbReference type="ARBA" id="ARBA00005019"/>
    </source>
</evidence>
<name>A0A9X3CUV8_9VIBR</name>
<dbReference type="GO" id="GO:0004515">
    <property type="term" value="F:nicotinate-nucleotide adenylyltransferase activity"/>
    <property type="evidence" value="ECO:0007669"/>
    <property type="project" value="UniProtKB-EC"/>
</dbReference>
<evidence type="ECO:0000256" key="3">
    <source>
        <dbReference type="ARBA" id="ARBA00009014"/>
    </source>
</evidence>
<evidence type="ECO:0000256" key="9">
    <source>
        <dbReference type="ARBA" id="ARBA00022840"/>
    </source>
</evidence>
<keyword evidence="6 16" id="KW-0808">Transferase</keyword>
<dbReference type="InterPro" id="IPR005248">
    <property type="entry name" value="NadD/NMNAT"/>
</dbReference>
<organism evidence="16 17">
    <name type="scientific">Vibrio qingdaonensis</name>
    <dbReference type="NCBI Taxonomy" id="2829491"/>
    <lineage>
        <taxon>Bacteria</taxon>
        <taxon>Pseudomonadati</taxon>
        <taxon>Pseudomonadota</taxon>
        <taxon>Gammaproteobacteria</taxon>
        <taxon>Vibrionales</taxon>
        <taxon>Vibrionaceae</taxon>
        <taxon>Vibrio</taxon>
    </lineage>
</organism>
<dbReference type="Gene3D" id="3.40.50.620">
    <property type="entry name" value="HUPs"/>
    <property type="match status" value="1"/>
</dbReference>
<evidence type="ECO:0000256" key="12">
    <source>
        <dbReference type="ARBA" id="ARBA00033140"/>
    </source>
</evidence>
<dbReference type="InterPro" id="IPR014729">
    <property type="entry name" value="Rossmann-like_a/b/a_fold"/>
</dbReference>
<evidence type="ECO:0000256" key="6">
    <source>
        <dbReference type="ARBA" id="ARBA00022679"/>
    </source>
</evidence>
<feature type="domain" description="Cytidyltransferase-like" evidence="15">
    <location>
        <begin position="6"/>
        <end position="144"/>
    </location>
</feature>
<dbReference type="GO" id="GO:0009435">
    <property type="term" value="P:NAD+ biosynthetic process"/>
    <property type="evidence" value="ECO:0007669"/>
    <property type="project" value="InterPro"/>
</dbReference>
<evidence type="ECO:0000259" key="15">
    <source>
        <dbReference type="Pfam" id="PF01467"/>
    </source>
</evidence>
<keyword evidence="9" id="KW-0067">ATP-binding</keyword>
<comment type="function">
    <text evidence="1">Catalyzes the reversible adenylation of nicotinate mononucleotide (NaMN) to nicotinic acid adenine dinucleotide (NaAD).</text>
</comment>
<evidence type="ECO:0000256" key="11">
    <source>
        <dbReference type="ARBA" id="ARBA00031253"/>
    </source>
</evidence>
<dbReference type="SUPFAM" id="SSF52374">
    <property type="entry name" value="Nucleotidylyl transferase"/>
    <property type="match status" value="1"/>
</dbReference>
<comment type="catalytic activity">
    <reaction evidence="14">
        <text>nicotinate beta-D-ribonucleotide + ATP + H(+) = deamido-NAD(+) + diphosphate</text>
        <dbReference type="Rhea" id="RHEA:22860"/>
        <dbReference type="ChEBI" id="CHEBI:15378"/>
        <dbReference type="ChEBI" id="CHEBI:30616"/>
        <dbReference type="ChEBI" id="CHEBI:33019"/>
        <dbReference type="ChEBI" id="CHEBI:57502"/>
        <dbReference type="ChEBI" id="CHEBI:58437"/>
        <dbReference type="EC" id="2.7.7.18"/>
    </reaction>
</comment>
<dbReference type="GO" id="GO:0005524">
    <property type="term" value="F:ATP binding"/>
    <property type="evidence" value="ECO:0007669"/>
    <property type="project" value="UniProtKB-KW"/>
</dbReference>
<comment type="caution">
    <text evidence="16">The sequence shown here is derived from an EMBL/GenBank/DDBJ whole genome shotgun (WGS) entry which is preliminary data.</text>
</comment>
<dbReference type="RefSeq" id="WP_265677529.1">
    <property type="nucleotide sequence ID" value="NZ_JAKRRY010000050.1"/>
</dbReference>
<keyword evidence="8" id="KW-0547">Nucleotide-binding</keyword>
<evidence type="ECO:0000256" key="10">
    <source>
        <dbReference type="ARBA" id="ARBA00023027"/>
    </source>
</evidence>
<evidence type="ECO:0000256" key="13">
    <source>
        <dbReference type="ARBA" id="ARBA00033353"/>
    </source>
</evidence>
<evidence type="ECO:0000313" key="16">
    <source>
        <dbReference type="EMBL" id="MCW8348900.1"/>
    </source>
</evidence>
<reference evidence="16" key="1">
    <citation type="submission" date="2022-02" db="EMBL/GenBank/DDBJ databases">
        <title>Vibrio sp. nov, a new bacterium isolated from seawater.</title>
        <authorList>
            <person name="Yuan Y."/>
        </authorList>
    </citation>
    <scope>NUCLEOTIDE SEQUENCE</scope>
    <source>
        <strain evidence="16">ZSDZ65</strain>
    </source>
</reference>
<dbReference type="PANTHER" id="PTHR39321:SF3">
    <property type="entry name" value="PHOSPHOPANTETHEINE ADENYLYLTRANSFERASE"/>
    <property type="match status" value="1"/>
</dbReference>
<comment type="similarity">
    <text evidence="3">Belongs to the NadD family.</text>
</comment>
<evidence type="ECO:0000256" key="4">
    <source>
        <dbReference type="ARBA" id="ARBA00012389"/>
    </source>
</evidence>
<dbReference type="Pfam" id="PF01467">
    <property type="entry name" value="CTP_transf_like"/>
    <property type="match status" value="1"/>
</dbReference>
<sequence length="170" mass="19077">MTKIAIFGSAFNPPSLGHLSVIQSLAHFDKVLLVPSISHAWGKTMLDYAKRCELVDLFIADMKQANVVRSSIEESLVEPNASVTTYAVLNAIQDQYPAAELTFVLGPDNFFNFSRFYKAQEIVERWSVLACPERVKVRSTQIREHLQQGLNVDHLTTKSVAKHLSISPLY</sequence>
<keyword evidence="7 16" id="KW-0548">Nucleotidyltransferase</keyword>
<dbReference type="PANTHER" id="PTHR39321">
    <property type="entry name" value="NICOTINATE-NUCLEOTIDE ADENYLYLTRANSFERASE-RELATED"/>
    <property type="match status" value="1"/>
</dbReference>
<keyword evidence="5" id="KW-0662">Pyridine nucleotide biosynthesis</keyword>
<protein>
    <recommendedName>
        <fullName evidence="4">nicotinate-nucleotide adenylyltransferase</fullName>
        <ecNumber evidence="4">2.7.7.18</ecNumber>
    </recommendedName>
    <alternativeName>
        <fullName evidence="13">Deamido-NAD(+) diphosphorylase</fullName>
    </alternativeName>
    <alternativeName>
        <fullName evidence="12">Deamido-NAD(+) pyrophosphorylase</fullName>
    </alternativeName>
    <alternativeName>
        <fullName evidence="11">Nicotinate mononucleotide adenylyltransferase</fullName>
    </alternativeName>
</protein>
<evidence type="ECO:0000256" key="5">
    <source>
        <dbReference type="ARBA" id="ARBA00022642"/>
    </source>
</evidence>
<keyword evidence="17" id="KW-1185">Reference proteome</keyword>
<dbReference type="Proteomes" id="UP001155587">
    <property type="component" value="Unassembled WGS sequence"/>
</dbReference>
<keyword evidence="10" id="KW-0520">NAD</keyword>